<feature type="compositionally biased region" description="Low complexity" evidence="1">
    <location>
        <begin position="388"/>
        <end position="401"/>
    </location>
</feature>
<feature type="compositionally biased region" description="Polar residues" evidence="1">
    <location>
        <begin position="436"/>
        <end position="450"/>
    </location>
</feature>
<evidence type="ECO:0000313" key="3">
    <source>
        <dbReference type="Proteomes" id="UP000235672"/>
    </source>
</evidence>
<protein>
    <submittedName>
        <fullName evidence="2">Uncharacterized protein</fullName>
    </submittedName>
</protein>
<dbReference type="AlphaFoldDB" id="A0A2J6Q2D5"/>
<accession>A0A2J6Q2D5</accession>
<dbReference type="InterPro" id="IPR029063">
    <property type="entry name" value="SAM-dependent_MTases_sf"/>
</dbReference>
<evidence type="ECO:0000313" key="2">
    <source>
        <dbReference type="EMBL" id="PMD20435.1"/>
    </source>
</evidence>
<dbReference type="EMBL" id="KZ613485">
    <property type="protein sequence ID" value="PMD20435.1"/>
    <property type="molecule type" value="Genomic_DNA"/>
</dbReference>
<dbReference type="Pfam" id="PF13489">
    <property type="entry name" value="Methyltransf_23"/>
    <property type="match status" value="1"/>
</dbReference>
<reference evidence="2 3" key="1">
    <citation type="submission" date="2016-05" db="EMBL/GenBank/DDBJ databases">
        <title>A degradative enzymes factory behind the ericoid mycorrhizal symbiosis.</title>
        <authorList>
            <consortium name="DOE Joint Genome Institute"/>
            <person name="Martino E."/>
            <person name="Morin E."/>
            <person name="Grelet G."/>
            <person name="Kuo A."/>
            <person name="Kohler A."/>
            <person name="Daghino S."/>
            <person name="Barry K."/>
            <person name="Choi C."/>
            <person name="Cichocki N."/>
            <person name="Clum A."/>
            <person name="Copeland A."/>
            <person name="Hainaut M."/>
            <person name="Haridas S."/>
            <person name="Labutti K."/>
            <person name="Lindquist E."/>
            <person name="Lipzen A."/>
            <person name="Khouja H.-R."/>
            <person name="Murat C."/>
            <person name="Ohm R."/>
            <person name="Olson A."/>
            <person name="Spatafora J."/>
            <person name="Veneault-Fourrey C."/>
            <person name="Henrissat B."/>
            <person name="Grigoriev I."/>
            <person name="Martin F."/>
            <person name="Perotto S."/>
        </authorList>
    </citation>
    <scope>NUCLEOTIDE SEQUENCE [LARGE SCALE GENOMIC DNA]</scope>
    <source>
        <strain evidence="2 3">UAMH 7357</strain>
    </source>
</reference>
<evidence type="ECO:0000256" key="1">
    <source>
        <dbReference type="SAM" id="MobiDB-lite"/>
    </source>
</evidence>
<sequence length="645" mass="72148">MASSAAAPAEPVTSSSSAPVARPRVVRVGKVDSRDDDSAIVDLSRAASVFSVQSSVYDYVVENGRTCHRFKEDTWKHSQKFDFIYGRLLVSCFKDHRAVLKSAFDALAPGGYFEMQDADFPLECVDNSLNGTALWKRNILIKEGAENLNKPGTNTKHYKGWLELESKTLGLWFKYDVLEALSSMVALLTRGMGWFLEEVESLLMDVRKDIENRHVHANVPLHVVYGRKPELMIPASSPRTPMYEKSREHFRSYQTFASTRQHGCEMEVPKESLMSNYRRPLQVPALTTAFYQPRPGQLEQLQQQALSSYHLKMDYSSQFGLIRQKAAEGRLSFVKILDYYRDRLRHLHTSCPDMAPNLQQYRAEYQTWSFIWPEQPFPGIEPTPPIVPSTAPTSTGTASDSGDYEASNAALEPTSNSPAFARTSSGGSAPRANPSVFPQVSASGKNVSHRTATTTQQQATAKVVQKPQDLRTCGACYQKGHVLADCTRKVDVYGFLAGCPLCNTTKHNIDQCNRPTQGKKRGKKPTQGDLFHFMVVKRVGKPPLRSRLDFRFIHPRRWAVLARYPQTCQFAASRQMKEIVQGVGEEVDDPSWANPSSVKSQIHPLEGRVTSGLLNFTESATPARISNQQLPEGLHLAQQRTSSRG</sequence>
<organism evidence="2 3">
    <name type="scientific">Hyaloscypha hepaticicola</name>
    <dbReference type="NCBI Taxonomy" id="2082293"/>
    <lineage>
        <taxon>Eukaryota</taxon>
        <taxon>Fungi</taxon>
        <taxon>Dikarya</taxon>
        <taxon>Ascomycota</taxon>
        <taxon>Pezizomycotina</taxon>
        <taxon>Leotiomycetes</taxon>
        <taxon>Helotiales</taxon>
        <taxon>Hyaloscyphaceae</taxon>
        <taxon>Hyaloscypha</taxon>
    </lineage>
</organism>
<dbReference type="STRING" id="1745343.A0A2J6Q2D5"/>
<dbReference type="InterPro" id="IPR036875">
    <property type="entry name" value="Znf_CCHC_sf"/>
</dbReference>
<dbReference type="SUPFAM" id="SSF57756">
    <property type="entry name" value="Retrovirus zinc finger-like domains"/>
    <property type="match status" value="1"/>
</dbReference>
<dbReference type="OrthoDB" id="4777753at2759"/>
<proteinExistence type="predicted"/>
<name>A0A2J6Q2D5_9HELO</name>
<feature type="compositionally biased region" description="Low complexity" evidence="1">
    <location>
        <begin position="451"/>
        <end position="460"/>
    </location>
</feature>
<dbReference type="GO" id="GO:0003676">
    <property type="term" value="F:nucleic acid binding"/>
    <property type="evidence" value="ECO:0007669"/>
    <property type="project" value="InterPro"/>
</dbReference>
<feature type="compositionally biased region" description="Polar residues" evidence="1">
    <location>
        <begin position="413"/>
        <end position="427"/>
    </location>
</feature>
<dbReference type="Gene3D" id="3.40.50.150">
    <property type="entry name" value="Vaccinia Virus protein VP39"/>
    <property type="match status" value="1"/>
</dbReference>
<dbReference type="GO" id="GO:0008270">
    <property type="term" value="F:zinc ion binding"/>
    <property type="evidence" value="ECO:0007669"/>
    <property type="project" value="InterPro"/>
</dbReference>
<feature type="region of interest" description="Disordered" evidence="1">
    <location>
        <begin position="379"/>
        <end position="460"/>
    </location>
</feature>
<keyword evidence="3" id="KW-1185">Reference proteome</keyword>
<dbReference type="SUPFAM" id="SSF53335">
    <property type="entry name" value="S-adenosyl-L-methionine-dependent methyltransferases"/>
    <property type="match status" value="1"/>
</dbReference>
<dbReference type="Proteomes" id="UP000235672">
    <property type="component" value="Unassembled WGS sequence"/>
</dbReference>
<gene>
    <name evidence="2" type="ORF">NA56DRAFT_704778</name>
</gene>